<gene>
    <name evidence="10" type="ORF">EOS_05580</name>
</gene>
<feature type="transmembrane region" description="Helical" evidence="8">
    <location>
        <begin position="361"/>
        <end position="386"/>
    </location>
</feature>
<protein>
    <submittedName>
        <fullName evidence="10">Major facilitator transporter</fullName>
    </submittedName>
</protein>
<dbReference type="Pfam" id="PF07690">
    <property type="entry name" value="MFS_1"/>
    <property type="match status" value="1"/>
</dbReference>
<evidence type="ECO:0000256" key="1">
    <source>
        <dbReference type="ARBA" id="ARBA00004651"/>
    </source>
</evidence>
<evidence type="ECO:0000256" key="5">
    <source>
        <dbReference type="ARBA" id="ARBA00022989"/>
    </source>
</evidence>
<feature type="transmembrane region" description="Helical" evidence="8">
    <location>
        <begin position="203"/>
        <end position="221"/>
    </location>
</feature>
<evidence type="ECO:0000259" key="9">
    <source>
        <dbReference type="PROSITE" id="PS50850"/>
    </source>
</evidence>
<dbReference type="PANTHER" id="PTHR42718:SF46">
    <property type="entry name" value="BLR6921 PROTEIN"/>
    <property type="match status" value="1"/>
</dbReference>
<dbReference type="PATRIC" id="fig|908627.4.peg.1231"/>
<feature type="transmembrane region" description="Helical" evidence="8">
    <location>
        <begin position="438"/>
        <end position="458"/>
    </location>
</feature>
<feature type="transmembrane region" description="Helical" evidence="8">
    <location>
        <begin position="172"/>
        <end position="191"/>
    </location>
</feature>
<dbReference type="GO" id="GO:0005886">
    <property type="term" value="C:plasma membrane"/>
    <property type="evidence" value="ECO:0007669"/>
    <property type="project" value="UniProtKB-SubCell"/>
</dbReference>
<dbReference type="Proteomes" id="UP000035963">
    <property type="component" value="Unassembled WGS sequence"/>
</dbReference>
<feature type="region of interest" description="Disordered" evidence="7">
    <location>
        <begin position="464"/>
        <end position="490"/>
    </location>
</feature>
<dbReference type="Gene3D" id="1.20.1250.20">
    <property type="entry name" value="MFS general substrate transporter like domains"/>
    <property type="match status" value="1"/>
</dbReference>
<dbReference type="EMBL" id="AEJF01000051">
    <property type="protein sequence ID" value="KLU27214.1"/>
    <property type="molecule type" value="Genomic_DNA"/>
</dbReference>
<feature type="transmembrane region" description="Helical" evidence="8">
    <location>
        <begin position="407"/>
        <end position="426"/>
    </location>
</feature>
<dbReference type="OrthoDB" id="9807274at2"/>
<dbReference type="AlphaFoldDB" id="A0A0J1D3A9"/>
<organism evidence="10 11">
    <name type="scientific">Caballeronia mineralivorans PML1(12)</name>
    <dbReference type="NCBI Taxonomy" id="908627"/>
    <lineage>
        <taxon>Bacteria</taxon>
        <taxon>Pseudomonadati</taxon>
        <taxon>Pseudomonadota</taxon>
        <taxon>Betaproteobacteria</taxon>
        <taxon>Burkholderiales</taxon>
        <taxon>Burkholderiaceae</taxon>
        <taxon>Caballeronia</taxon>
    </lineage>
</organism>
<evidence type="ECO:0000256" key="2">
    <source>
        <dbReference type="ARBA" id="ARBA00022448"/>
    </source>
</evidence>
<feature type="transmembrane region" description="Helical" evidence="8">
    <location>
        <begin position="141"/>
        <end position="160"/>
    </location>
</feature>
<accession>A0A0J1D3A9</accession>
<dbReference type="SUPFAM" id="SSF103473">
    <property type="entry name" value="MFS general substrate transporter"/>
    <property type="match status" value="1"/>
</dbReference>
<feature type="transmembrane region" description="Helical" evidence="8">
    <location>
        <begin position="297"/>
        <end position="319"/>
    </location>
</feature>
<reference evidence="10 11" key="1">
    <citation type="journal article" date="2015" name="Genome Announc.">
        <title>Draft Genome Sequence of Burkholderia sp. Strain PML1(12), an Ectomycorrhizosphere-Inhabiting Bacterium with Effective Mineral-Weathering Ability.</title>
        <authorList>
            <person name="Uroz S."/>
            <person name="Oger P."/>
        </authorList>
    </citation>
    <scope>NUCLEOTIDE SEQUENCE [LARGE SCALE GENOMIC DNA]</scope>
    <source>
        <strain evidence="11">PML1(12)</strain>
    </source>
</reference>
<keyword evidence="6 8" id="KW-0472">Membrane</keyword>
<evidence type="ECO:0000313" key="10">
    <source>
        <dbReference type="EMBL" id="KLU27214.1"/>
    </source>
</evidence>
<feature type="transmembrane region" description="Helical" evidence="8">
    <location>
        <begin position="331"/>
        <end position="355"/>
    </location>
</feature>
<dbReference type="GO" id="GO:0022857">
    <property type="term" value="F:transmembrane transporter activity"/>
    <property type="evidence" value="ECO:0007669"/>
    <property type="project" value="InterPro"/>
</dbReference>
<evidence type="ECO:0000256" key="4">
    <source>
        <dbReference type="ARBA" id="ARBA00022692"/>
    </source>
</evidence>
<keyword evidence="2" id="KW-0813">Transport</keyword>
<evidence type="ECO:0000313" key="11">
    <source>
        <dbReference type="Proteomes" id="UP000035963"/>
    </source>
</evidence>
<evidence type="ECO:0000256" key="3">
    <source>
        <dbReference type="ARBA" id="ARBA00022475"/>
    </source>
</evidence>
<dbReference type="PANTHER" id="PTHR42718">
    <property type="entry name" value="MAJOR FACILITATOR SUPERFAMILY MULTIDRUG TRANSPORTER MFSC"/>
    <property type="match status" value="1"/>
</dbReference>
<dbReference type="InterPro" id="IPR036259">
    <property type="entry name" value="MFS_trans_sf"/>
</dbReference>
<proteinExistence type="predicted"/>
<evidence type="ECO:0000256" key="8">
    <source>
        <dbReference type="SAM" id="Phobius"/>
    </source>
</evidence>
<dbReference type="InterPro" id="IPR020846">
    <property type="entry name" value="MFS_dom"/>
</dbReference>
<keyword evidence="4 8" id="KW-0812">Transmembrane</keyword>
<keyword evidence="3" id="KW-1003">Cell membrane</keyword>
<dbReference type="PROSITE" id="PS50850">
    <property type="entry name" value="MFS"/>
    <property type="match status" value="1"/>
</dbReference>
<dbReference type="Gene3D" id="1.20.1720.10">
    <property type="entry name" value="Multidrug resistance protein D"/>
    <property type="match status" value="1"/>
</dbReference>
<comment type="caution">
    <text evidence="10">The sequence shown here is derived from an EMBL/GenBank/DDBJ whole genome shotgun (WGS) entry which is preliminary data.</text>
</comment>
<feature type="transmembrane region" description="Helical" evidence="8">
    <location>
        <begin position="83"/>
        <end position="102"/>
    </location>
</feature>
<comment type="subcellular location">
    <subcellularLocation>
        <location evidence="1">Cell membrane</location>
        <topology evidence="1">Multi-pass membrane protein</topology>
    </subcellularLocation>
</comment>
<dbReference type="InterPro" id="IPR011701">
    <property type="entry name" value="MFS"/>
</dbReference>
<name>A0A0J1D3A9_9BURK</name>
<feature type="transmembrane region" description="Helical" evidence="8">
    <location>
        <begin position="50"/>
        <end position="71"/>
    </location>
</feature>
<feature type="transmembrane region" description="Helical" evidence="8">
    <location>
        <begin position="108"/>
        <end position="129"/>
    </location>
</feature>
<keyword evidence="11" id="KW-1185">Reference proteome</keyword>
<feature type="transmembrane region" description="Helical" evidence="8">
    <location>
        <begin position="270"/>
        <end position="291"/>
    </location>
</feature>
<evidence type="ECO:0000256" key="6">
    <source>
        <dbReference type="ARBA" id="ARBA00023136"/>
    </source>
</evidence>
<feature type="domain" description="Major facilitator superfamily (MFS) profile" evidence="9">
    <location>
        <begin position="17"/>
        <end position="463"/>
    </location>
</feature>
<sequence>MTAEPPPFNDSINFRITAAIVASALFMQNVDGTVVATALPSMARDMHTNAVYMSSAITSYLISLSVFIPLSGWVADRFGARRVFMWAIAIFTVSSCLCALTGNVVELVIARLVQGIGGAMMVPVARLLVFRSVRRDQLLSATTWLTMPAMIGPLAGPPLGGVLTDAWSWQSVFWINLPVGIAGLLLTYRYVPAVPGEDAAPPDLRGMLLVGGALTALMIGIETIGRGFVATTVPIASFVVGGSLAWVSVRHCRKSAHPILDLDLLAIPTFNVATLGATLFRAGAGALPFLVPMLLQLGFGLSAATSGTISLASALGSLCMKSLTRFALHWFSVRAILITSTLLFAIMLAVCATLSARWSAAAIFALLLFGGLTRSLNFACIGALAFADVPKAKLSSATSFQGIAQQLPKAIGVAIAAGALQVSMSLANRTNLEHGDFVFAFLTLAVVVALSIPSLAGLPAEAGDGISQPAKRRTAQPDGSFDATLPRKEH</sequence>
<feature type="transmembrane region" description="Helical" evidence="8">
    <location>
        <begin position="227"/>
        <end position="249"/>
    </location>
</feature>
<evidence type="ECO:0000256" key="7">
    <source>
        <dbReference type="SAM" id="MobiDB-lite"/>
    </source>
</evidence>
<dbReference type="PRINTS" id="PR01036">
    <property type="entry name" value="TCRTETB"/>
</dbReference>
<keyword evidence="5 8" id="KW-1133">Transmembrane helix</keyword>